<feature type="domain" description="Glucose-methanol-choline oxidoreductase N-terminal" evidence="10">
    <location>
        <begin position="119"/>
        <end position="142"/>
    </location>
</feature>
<feature type="disulfide bond" evidence="7">
    <location>
        <begin position="465"/>
        <end position="520"/>
    </location>
</feature>
<keyword evidence="9" id="KW-0812">Transmembrane</keyword>
<evidence type="ECO:0000259" key="10">
    <source>
        <dbReference type="PROSITE" id="PS00623"/>
    </source>
</evidence>
<keyword evidence="3 8" id="KW-0285">Flavoprotein</keyword>
<protein>
    <recommendedName>
        <fullName evidence="10 11">Glucose-methanol-choline oxidoreductase N-terminal domain-containing protein</fullName>
    </recommendedName>
</protein>
<dbReference type="InterPro" id="IPR012132">
    <property type="entry name" value="GMC_OxRdtase"/>
</dbReference>
<dbReference type="InterPro" id="IPR007867">
    <property type="entry name" value="GMC_OxRtase_C"/>
</dbReference>
<keyword evidence="9" id="KW-0472">Membrane</keyword>
<evidence type="ECO:0000256" key="7">
    <source>
        <dbReference type="PIRSR" id="PIRSR000137-3"/>
    </source>
</evidence>
<keyword evidence="13" id="KW-1185">Reference proteome</keyword>
<comment type="similarity">
    <text evidence="2 8">Belongs to the GMC oxidoreductase family.</text>
</comment>
<feature type="binding site" evidence="6">
    <location>
        <begin position="568"/>
        <end position="569"/>
    </location>
    <ligand>
        <name>FAD</name>
        <dbReference type="ChEBI" id="CHEBI:57692"/>
    </ligand>
</feature>
<evidence type="ECO:0000256" key="5">
    <source>
        <dbReference type="ARBA" id="ARBA00022827"/>
    </source>
</evidence>
<evidence type="ECO:0000256" key="1">
    <source>
        <dbReference type="ARBA" id="ARBA00001974"/>
    </source>
</evidence>
<reference evidence="12" key="1">
    <citation type="submission" date="2023-05" db="EMBL/GenBank/DDBJ databases">
        <title>Nepenthes gracilis genome sequencing.</title>
        <authorList>
            <person name="Fukushima K."/>
        </authorList>
    </citation>
    <scope>NUCLEOTIDE SEQUENCE</scope>
    <source>
        <strain evidence="12">SING2019-196</strain>
    </source>
</reference>
<dbReference type="Gene3D" id="3.50.50.60">
    <property type="entry name" value="FAD/NAD(P)-binding domain"/>
    <property type="match status" value="1"/>
</dbReference>
<feature type="binding site" evidence="6">
    <location>
        <position position="234"/>
    </location>
    <ligand>
        <name>FAD</name>
        <dbReference type="ChEBI" id="CHEBI:57692"/>
    </ligand>
</feature>
<keyword evidence="9" id="KW-1133">Transmembrane helix</keyword>
<comment type="caution">
    <text evidence="12">The sequence shown here is derived from an EMBL/GenBank/DDBJ whole genome shotgun (WGS) entry which is preliminary data.</text>
</comment>
<dbReference type="InterPro" id="IPR051871">
    <property type="entry name" value="GMC_Oxidoreductase-Related"/>
</dbReference>
<dbReference type="Pfam" id="PF00732">
    <property type="entry name" value="GMC_oxred_N"/>
    <property type="match status" value="1"/>
</dbReference>
<dbReference type="SUPFAM" id="SSF54373">
    <property type="entry name" value="FAD-linked reductases, C-terminal domain"/>
    <property type="match status" value="1"/>
</dbReference>
<dbReference type="AlphaFoldDB" id="A0AAD3SD89"/>
<dbReference type="GO" id="GO:0016614">
    <property type="term" value="F:oxidoreductase activity, acting on CH-OH group of donors"/>
    <property type="evidence" value="ECO:0007669"/>
    <property type="project" value="InterPro"/>
</dbReference>
<feature type="binding site" evidence="6">
    <location>
        <begin position="75"/>
        <end position="76"/>
    </location>
    <ligand>
        <name>FAD</name>
        <dbReference type="ChEBI" id="CHEBI:57692"/>
    </ligand>
</feature>
<evidence type="ECO:0000256" key="3">
    <source>
        <dbReference type="ARBA" id="ARBA00022630"/>
    </source>
</evidence>
<dbReference type="InterPro" id="IPR000172">
    <property type="entry name" value="GMC_OxRdtase_N"/>
</dbReference>
<dbReference type="Gene3D" id="3.30.410.40">
    <property type="match status" value="1"/>
</dbReference>
<dbReference type="EMBL" id="BSYO01000008">
    <property type="protein sequence ID" value="GMH09053.1"/>
    <property type="molecule type" value="Genomic_DNA"/>
</dbReference>
<evidence type="ECO:0000256" key="9">
    <source>
        <dbReference type="SAM" id="Phobius"/>
    </source>
</evidence>
<evidence type="ECO:0000259" key="11">
    <source>
        <dbReference type="PROSITE" id="PS00624"/>
    </source>
</evidence>
<proteinExistence type="inferred from homology"/>
<evidence type="ECO:0000256" key="2">
    <source>
        <dbReference type="ARBA" id="ARBA00010790"/>
    </source>
</evidence>
<dbReference type="SUPFAM" id="SSF51905">
    <property type="entry name" value="FAD/NAD(P)-binding domain"/>
    <property type="match status" value="1"/>
</dbReference>
<sequence>MKDLGWWRLTFVILSGISMLYGSCYSEKAPYYTFVKPATLAPPVSYFDYIIIGGGTAGCALAATLSEGANVLVLERGGSPYGNKNIENLGSFVINLVDFSPSSPAQQFVSEDGVLNARAKVLGGGSAINAGFYTRASREYVAEEGWNEALVDESYEWVEKKVAFEPEVLQFQSAIRDGLIEVGVTPYNGFTYDHIYGTKIGGTIFDRNGHRHTAADLLEYAYPERTVVYLHATVHKILFDLERFQRPRAIGVKFMDDVGIKHKAFLRGGAAMGEIILSAGAIGSPQLLMLSGIGPAEELSFHGIDVVLDQPMVGQGMADNPMNALFIPSPIPVETSLIQVVGIARFDGYVEAASGSIIASALASNLTHDIEMFSPQISSSTLYEKQSQTKQSTKEPYERKTAVDMAKAYDFINSIINGSINGGLILEKAIGPISKGFLLLKTKNPEDNPSVTFNYFQDPVDLLRCVEGMETIINVIQSRSFSKFRYPNIQVQDLINIMLALPLNLRTRHIDAAISLEQFCKETVLTIWHYHGGCEVGKVVDRDYKVIGADGLRVVDGSTFHDSPGTNPQATKILLDRHAASTGRS</sequence>
<dbReference type="GO" id="GO:0050660">
    <property type="term" value="F:flavin adenine dinucleotide binding"/>
    <property type="evidence" value="ECO:0007669"/>
    <property type="project" value="InterPro"/>
</dbReference>
<keyword evidence="5 6" id="KW-0274">FAD</keyword>
<gene>
    <name evidence="12" type="ORF">Nepgr_010893</name>
</gene>
<comment type="cofactor">
    <cofactor evidence="1 6">
        <name>FAD</name>
        <dbReference type="ChEBI" id="CHEBI:57692"/>
    </cofactor>
</comment>
<feature type="domain" description="Glucose-methanol-choline oxidoreductase N-terminal" evidence="11">
    <location>
        <begin position="280"/>
        <end position="294"/>
    </location>
</feature>
<feature type="transmembrane region" description="Helical" evidence="9">
    <location>
        <begin position="6"/>
        <end position="25"/>
    </location>
</feature>
<dbReference type="InterPro" id="IPR036188">
    <property type="entry name" value="FAD/NAD-bd_sf"/>
</dbReference>
<name>A0AAD3SD89_NEPGR</name>
<feature type="binding site" evidence="6">
    <location>
        <position position="557"/>
    </location>
    <ligand>
        <name>FAD</name>
        <dbReference type="ChEBI" id="CHEBI:57692"/>
    </ligand>
</feature>
<dbReference type="PROSITE" id="PS00623">
    <property type="entry name" value="GMC_OXRED_1"/>
    <property type="match status" value="1"/>
</dbReference>
<organism evidence="12 13">
    <name type="scientific">Nepenthes gracilis</name>
    <name type="common">Slender pitcher plant</name>
    <dbReference type="NCBI Taxonomy" id="150966"/>
    <lineage>
        <taxon>Eukaryota</taxon>
        <taxon>Viridiplantae</taxon>
        <taxon>Streptophyta</taxon>
        <taxon>Embryophyta</taxon>
        <taxon>Tracheophyta</taxon>
        <taxon>Spermatophyta</taxon>
        <taxon>Magnoliopsida</taxon>
        <taxon>eudicotyledons</taxon>
        <taxon>Gunneridae</taxon>
        <taxon>Pentapetalae</taxon>
        <taxon>Caryophyllales</taxon>
        <taxon>Nepenthaceae</taxon>
        <taxon>Nepenthes</taxon>
    </lineage>
</organism>
<dbReference type="PANTHER" id="PTHR45968:SF31">
    <property type="entry name" value="GLUCOSE-METHANOL-CHOLINE (GMC) OXIDOREDUCTASE FAMILY PROTEIN"/>
    <property type="match status" value="1"/>
</dbReference>
<dbReference type="PROSITE" id="PS00624">
    <property type="entry name" value="GMC_OXRED_2"/>
    <property type="match status" value="1"/>
</dbReference>
<dbReference type="Proteomes" id="UP001279734">
    <property type="component" value="Unassembled WGS sequence"/>
</dbReference>
<dbReference type="PIRSF" id="PIRSF000137">
    <property type="entry name" value="Alcohol_oxidase"/>
    <property type="match status" value="1"/>
</dbReference>
<evidence type="ECO:0000256" key="4">
    <source>
        <dbReference type="ARBA" id="ARBA00022729"/>
    </source>
</evidence>
<feature type="binding site" evidence="6">
    <location>
        <position position="121"/>
    </location>
    <ligand>
        <name>FAD</name>
        <dbReference type="ChEBI" id="CHEBI:57692"/>
    </ligand>
</feature>
<keyword evidence="7" id="KW-1015">Disulfide bond</keyword>
<dbReference type="PANTHER" id="PTHR45968">
    <property type="entry name" value="OSJNBA0019K04.7 PROTEIN"/>
    <property type="match status" value="1"/>
</dbReference>
<evidence type="ECO:0000256" key="8">
    <source>
        <dbReference type="RuleBase" id="RU003968"/>
    </source>
</evidence>
<evidence type="ECO:0000313" key="12">
    <source>
        <dbReference type="EMBL" id="GMH09053.1"/>
    </source>
</evidence>
<keyword evidence="4" id="KW-0732">Signal</keyword>
<feature type="transmembrane region" description="Helical" evidence="9">
    <location>
        <begin position="46"/>
        <end position="65"/>
    </location>
</feature>
<dbReference type="Pfam" id="PF05199">
    <property type="entry name" value="GMC_oxred_C"/>
    <property type="match status" value="1"/>
</dbReference>
<accession>A0AAD3SD89</accession>
<evidence type="ECO:0000313" key="13">
    <source>
        <dbReference type="Proteomes" id="UP001279734"/>
    </source>
</evidence>
<evidence type="ECO:0000256" key="6">
    <source>
        <dbReference type="PIRSR" id="PIRSR000137-2"/>
    </source>
</evidence>
<feature type="binding site" evidence="6">
    <location>
        <begin position="528"/>
        <end position="529"/>
    </location>
    <ligand>
        <name>FAD</name>
        <dbReference type="ChEBI" id="CHEBI:57692"/>
    </ligand>
</feature>